<dbReference type="GO" id="GO:0030246">
    <property type="term" value="F:carbohydrate binding"/>
    <property type="evidence" value="ECO:0007669"/>
    <property type="project" value="UniProtKB-UniRule"/>
</dbReference>
<dbReference type="GeneID" id="103173012"/>
<dbReference type="SUPFAM" id="SSF49899">
    <property type="entry name" value="Concanavalin A-like lectins/glucanases"/>
    <property type="match status" value="1"/>
</dbReference>
<dbReference type="Gene3D" id="2.60.120.200">
    <property type="match status" value="1"/>
</dbReference>
<proteinExistence type="evidence at transcript level"/>
<feature type="domain" description="Galectin" evidence="3">
    <location>
        <begin position="4"/>
        <end position="135"/>
    </location>
</feature>
<evidence type="ECO:0000259" key="3">
    <source>
        <dbReference type="PROSITE" id="PS51304"/>
    </source>
</evidence>
<dbReference type="InterPro" id="IPR001079">
    <property type="entry name" value="Galectin_CRD"/>
</dbReference>
<dbReference type="InterPro" id="IPR044156">
    <property type="entry name" value="Galectin-like"/>
</dbReference>
<dbReference type="EMBL" id="JW878855">
    <property type="protein sequence ID" value="AFP11372.1"/>
    <property type="molecule type" value="mRNA"/>
</dbReference>
<dbReference type="PANTHER" id="PTHR11346:SF147">
    <property type="entry name" value="GALECTIN"/>
    <property type="match status" value="1"/>
</dbReference>
<sequence>MKLVLEMFNVNMKPGDTLKIKGVIEPDAERFAVNLGTDPSRYALHFNPRFDDEVDGCVIVCNNKEEGEWSTEQRDEDFPLKKGESFKISITFQGDVFEIKLPEDRVLEFPNRSCAEILTYLVIEGQVRVKGLKFDYLPEVAL</sequence>
<dbReference type="PROSITE" id="PS51304">
    <property type="entry name" value="GALECTIN"/>
    <property type="match status" value="1"/>
</dbReference>
<dbReference type="Pfam" id="PF00337">
    <property type="entry name" value="Gal-bind_lectin"/>
    <property type="match status" value="1"/>
</dbReference>
<dbReference type="OrthoDB" id="8918229at2759"/>
<dbReference type="SMART" id="SM00276">
    <property type="entry name" value="GLECT"/>
    <property type="match status" value="1"/>
</dbReference>
<organism evidence="4">
    <name type="scientific">Callorhinchus milii</name>
    <name type="common">Ghost shark</name>
    <dbReference type="NCBI Taxonomy" id="7868"/>
    <lineage>
        <taxon>Eukaryota</taxon>
        <taxon>Metazoa</taxon>
        <taxon>Chordata</taxon>
        <taxon>Craniata</taxon>
        <taxon>Vertebrata</taxon>
        <taxon>Chondrichthyes</taxon>
        <taxon>Holocephali</taxon>
        <taxon>Chimaeriformes</taxon>
        <taxon>Callorhinchidae</taxon>
        <taxon>Callorhinchus</taxon>
    </lineage>
</organism>
<protein>
    <recommendedName>
        <fullName evidence="2">Galectin</fullName>
    </recommendedName>
</protein>
<dbReference type="AlphaFoldDB" id="V9LFL7"/>
<evidence type="ECO:0000256" key="1">
    <source>
        <dbReference type="ARBA" id="ARBA00022734"/>
    </source>
</evidence>
<dbReference type="InterPro" id="IPR013320">
    <property type="entry name" value="ConA-like_dom_sf"/>
</dbReference>
<dbReference type="RefSeq" id="XP_042200992.1">
    <property type="nucleotide sequence ID" value="XM_042345058.1"/>
</dbReference>
<dbReference type="CDD" id="cd00070">
    <property type="entry name" value="GLECT"/>
    <property type="match status" value="1"/>
</dbReference>
<evidence type="ECO:0000256" key="2">
    <source>
        <dbReference type="RuleBase" id="RU102079"/>
    </source>
</evidence>
<accession>V9LFL7</accession>
<name>V9LFL7_CALMI</name>
<evidence type="ECO:0000313" key="4">
    <source>
        <dbReference type="EMBL" id="AFP11372.1"/>
    </source>
</evidence>
<dbReference type="PANTHER" id="PTHR11346">
    <property type="entry name" value="GALECTIN"/>
    <property type="match status" value="1"/>
</dbReference>
<dbReference type="FunFam" id="2.60.120.200:FF:000021">
    <property type="entry name" value="Galectin"/>
    <property type="match status" value="1"/>
</dbReference>
<dbReference type="KEGG" id="cmk:103173012"/>
<dbReference type="SMART" id="SM00908">
    <property type="entry name" value="Gal-bind_lectin"/>
    <property type="match status" value="1"/>
</dbReference>
<keyword evidence="1 2" id="KW-0430">Lectin</keyword>
<reference evidence="4" key="1">
    <citation type="journal article" date="2014" name="Nature">
        <title>Elephant shark genome provides unique insights into gnathostome evolution.</title>
        <authorList>
            <consortium name="International Elephant Shark Genome Sequencing Consortium"/>
            <person name="Venkatesh B."/>
            <person name="Lee A.P."/>
            <person name="Ravi V."/>
            <person name="Maurya A.K."/>
            <person name="Lian M.M."/>
            <person name="Swann J.B."/>
            <person name="Ohta Y."/>
            <person name="Flajnik M.F."/>
            <person name="Sutoh Y."/>
            <person name="Kasahara M."/>
            <person name="Hoon S."/>
            <person name="Gangu V."/>
            <person name="Roy S.W."/>
            <person name="Irimia M."/>
            <person name="Korzh V."/>
            <person name="Kondrychyn I."/>
            <person name="Lim Z.W."/>
            <person name="Tay B.H."/>
            <person name="Tohari S."/>
            <person name="Kong K.W."/>
            <person name="Ho S."/>
            <person name="Lorente-Galdos B."/>
            <person name="Quilez J."/>
            <person name="Marques-Bonet T."/>
            <person name="Raney B.J."/>
            <person name="Ingham P.W."/>
            <person name="Tay A."/>
            <person name="Hillier L.W."/>
            <person name="Minx P."/>
            <person name="Boehm T."/>
            <person name="Wilson R.K."/>
            <person name="Brenner S."/>
            <person name="Warren W.C."/>
        </authorList>
    </citation>
    <scope>NUCLEOTIDE SEQUENCE</scope>
    <source>
        <tissue evidence="4">Heart</tissue>
    </source>
</reference>